<gene>
    <name evidence="1" type="ORF">ABIE21_001080</name>
</gene>
<accession>A0ABV2QKS8</accession>
<organism evidence="1 2">
    <name type="scientific">Conyzicola nivalis</name>
    <dbReference type="NCBI Taxonomy" id="1477021"/>
    <lineage>
        <taxon>Bacteria</taxon>
        <taxon>Bacillati</taxon>
        <taxon>Actinomycetota</taxon>
        <taxon>Actinomycetes</taxon>
        <taxon>Micrococcales</taxon>
        <taxon>Microbacteriaceae</taxon>
        <taxon>Conyzicola</taxon>
    </lineage>
</organism>
<dbReference type="EMBL" id="JBEPSJ010000001">
    <property type="protein sequence ID" value="MET4581590.1"/>
    <property type="molecule type" value="Genomic_DNA"/>
</dbReference>
<protein>
    <submittedName>
        <fullName evidence="1">Uncharacterized protein</fullName>
    </submittedName>
</protein>
<comment type="caution">
    <text evidence="1">The sequence shown here is derived from an EMBL/GenBank/DDBJ whole genome shotgun (WGS) entry which is preliminary data.</text>
</comment>
<name>A0ABV2QKS8_9MICO</name>
<evidence type="ECO:0000313" key="1">
    <source>
        <dbReference type="EMBL" id="MET4581590.1"/>
    </source>
</evidence>
<dbReference type="Proteomes" id="UP001549257">
    <property type="component" value="Unassembled WGS sequence"/>
</dbReference>
<evidence type="ECO:0000313" key="2">
    <source>
        <dbReference type="Proteomes" id="UP001549257"/>
    </source>
</evidence>
<sequence>MGAAKRYAHVVDRRMSDSIAQRVMESGPPVSLGSEELALDRVPLTRTPKPLRVHVWVRYPAGSLQVDAEAVAWTARAVAVRWKSGDAVHKAWVSASAVEGDRE</sequence>
<keyword evidence="2" id="KW-1185">Reference proteome</keyword>
<reference evidence="1 2" key="1">
    <citation type="submission" date="2024-06" db="EMBL/GenBank/DDBJ databases">
        <title>Sorghum-associated microbial communities from plants grown in Nebraska, USA.</title>
        <authorList>
            <person name="Schachtman D."/>
        </authorList>
    </citation>
    <scope>NUCLEOTIDE SEQUENCE [LARGE SCALE GENOMIC DNA]</scope>
    <source>
        <strain evidence="1 2">2857</strain>
    </source>
</reference>
<proteinExistence type="predicted"/>
<dbReference type="RefSeq" id="WP_354023757.1">
    <property type="nucleotide sequence ID" value="NZ_JBEPSJ010000001.1"/>
</dbReference>